<name>A0A660L1H6_9ACTN</name>
<evidence type="ECO:0000313" key="5">
    <source>
        <dbReference type="EMBL" id="RKQ86779.1"/>
    </source>
</evidence>
<dbReference type="OrthoDB" id="105077at2"/>
<dbReference type="InterPro" id="IPR019791">
    <property type="entry name" value="Haem_peroxidase_animal"/>
</dbReference>
<dbReference type="InterPro" id="IPR010255">
    <property type="entry name" value="Haem_peroxidase_sf"/>
</dbReference>
<evidence type="ECO:0000256" key="4">
    <source>
        <dbReference type="SAM" id="MobiDB-lite"/>
    </source>
</evidence>
<comment type="subcellular location">
    <subcellularLocation>
        <location evidence="1">Secreted</location>
    </subcellularLocation>
</comment>
<dbReference type="AlphaFoldDB" id="A0A660L1H6"/>
<dbReference type="RefSeq" id="WP_121254797.1">
    <property type="nucleotide sequence ID" value="NZ_RBIL01000002.1"/>
</dbReference>
<dbReference type="Pfam" id="PF03098">
    <property type="entry name" value="An_peroxidase"/>
    <property type="match status" value="1"/>
</dbReference>
<dbReference type="EMBL" id="RBIL01000002">
    <property type="protein sequence ID" value="RKQ86779.1"/>
    <property type="molecule type" value="Genomic_DNA"/>
</dbReference>
<gene>
    <name evidence="5" type="ORF">C8N24_4794</name>
</gene>
<dbReference type="PANTHER" id="PTHR11475">
    <property type="entry name" value="OXIDASE/PEROXIDASE"/>
    <property type="match status" value="1"/>
</dbReference>
<keyword evidence="6" id="KW-1185">Reference proteome</keyword>
<evidence type="ECO:0000256" key="1">
    <source>
        <dbReference type="ARBA" id="ARBA00004613"/>
    </source>
</evidence>
<evidence type="ECO:0000313" key="6">
    <source>
        <dbReference type="Proteomes" id="UP000278962"/>
    </source>
</evidence>
<sequence length="492" mass="54682">MAIVEHEPVTPTTTEEPETHHGTLIPRGQDAVPRSPLFEGRFGRMFRSLPAPRHDREALIALGKAMADREAPSGDNPKIPSAYTYFGQFVDHDITFDPLSELSKFNDPDALTNFRSPRFDLDSLYGSGPSGSPFLYESKKADRRGVRLLEGRNTDPELERRDLMRNAQGRAIIPDPRNDENIIVSQLHHAFIRFHNNVVEHVAKAQPTLAGPALFAEARRVVTWHYQWVVVHDFLPRIIGDDLANELLPDSGEPNLRFFDPREGPFIPVEFSGAAYRYGHSQVRPSYDLNDIVVGVPLFSAAKTADRDILAHLNGFRPLPALWTIDWRHFVEIDGSQPQLTREIDTQLAKPLLKLPTGIDAAHTGLPVLNLRRGKALQLPSGQAVAQAIGAPPVSNLGLDRFNLSAEHRAALEAETPLWYYVLREAENAPRNGQRLGPVGGRIVGEVLVGLLAHDPQSFLRQQPTWKPTGLKAVKAGHFTLGDLLRFATIGQ</sequence>
<keyword evidence="2" id="KW-0964">Secreted</keyword>
<dbReference type="PANTHER" id="PTHR11475:SF4">
    <property type="entry name" value="CHORION PEROXIDASE"/>
    <property type="match status" value="1"/>
</dbReference>
<dbReference type="GO" id="GO:0006979">
    <property type="term" value="P:response to oxidative stress"/>
    <property type="evidence" value="ECO:0007669"/>
    <property type="project" value="InterPro"/>
</dbReference>
<organism evidence="5 6">
    <name type="scientific">Solirubrobacter pauli</name>
    <dbReference type="NCBI Taxonomy" id="166793"/>
    <lineage>
        <taxon>Bacteria</taxon>
        <taxon>Bacillati</taxon>
        <taxon>Actinomycetota</taxon>
        <taxon>Thermoleophilia</taxon>
        <taxon>Solirubrobacterales</taxon>
        <taxon>Solirubrobacteraceae</taxon>
        <taxon>Solirubrobacter</taxon>
    </lineage>
</organism>
<dbReference type="PROSITE" id="PS50292">
    <property type="entry name" value="PEROXIDASE_3"/>
    <property type="match status" value="1"/>
</dbReference>
<evidence type="ECO:0000256" key="2">
    <source>
        <dbReference type="ARBA" id="ARBA00022525"/>
    </source>
</evidence>
<dbReference type="CDD" id="cd09819">
    <property type="entry name" value="An_peroxidase_bacterial_1"/>
    <property type="match status" value="1"/>
</dbReference>
<feature type="region of interest" description="Disordered" evidence="4">
    <location>
        <begin position="1"/>
        <end position="31"/>
    </location>
</feature>
<dbReference type="Gene3D" id="1.10.640.10">
    <property type="entry name" value="Haem peroxidase domain superfamily, animal type"/>
    <property type="match status" value="1"/>
</dbReference>
<keyword evidence="5" id="KW-0575">Peroxidase</keyword>
<comment type="caution">
    <text evidence="5">The sequence shown here is derived from an EMBL/GenBank/DDBJ whole genome shotgun (WGS) entry which is preliminary data.</text>
</comment>
<reference evidence="5 6" key="1">
    <citation type="submission" date="2018-10" db="EMBL/GenBank/DDBJ databases">
        <title>Genomic Encyclopedia of Archaeal and Bacterial Type Strains, Phase II (KMG-II): from individual species to whole genera.</title>
        <authorList>
            <person name="Goeker M."/>
        </authorList>
    </citation>
    <scope>NUCLEOTIDE SEQUENCE [LARGE SCALE GENOMIC DNA]</scope>
    <source>
        <strain evidence="5 6">DSM 14954</strain>
    </source>
</reference>
<protein>
    <submittedName>
        <fullName evidence="5">Heme peroxidase</fullName>
    </submittedName>
</protein>
<dbReference type="InterPro" id="IPR037120">
    <property type="entry name" value="Haem_peroxidase_sf_animal"/>
</dbReference>
<accession>A0A660L1H6</accession>
<dbReference type="GO" id="GO:0005576">
    <property type="term" value="C:extracellular region"/>
    <property type="evidence" value="ECO:0007669"/>
    <property type="project" value="UniProtKB-SubCell"/>
</dbReference>
<dbReference type="GO" id="GO:0020037">
    <property type="term" value="F:heme binding"/>
    <property type="evidence" value="ECO:0007669"/>
    <property type="project" value="InterPro"/>
</dbReference>
<keyword evidence="5" id="KW-0560">Oxidoreductase</keyword>
<dbReference type="GO" id="GO:0004601">
    <property type="term" value="F:peroxidase activity"/>
    <property type="evidence" value="ECO:0007669"/>
    <property type="project" value="UniProtKB-KW"/>
</dbReference>
<dbReference type="Proteomes" id="UP000278962">
    <property type="component" value="Unassembled WGS sequence"/>
</dbReference>
<evidence type="ECO:0000256" key="3">
    <source>
        <dbReference type="ARBA" id="ARBA00023180"/>
    </source>
</evidence>
<keyword evidence="3" id="KW-0325">Glycoprotein</keyword>
<dbReference type="SUPFAM" id="SSF48113">
    <property type="entry name" value="Heme-dependent peroxidases"/>
    <property type="match status" value="1"/>
</dbReference>
<proteinExistence type="predicted"/>
<dbReference type="PRINTS" id="PR00457">
    <property type="entry name" value="ANPEROXIDASE"/>
</dbReference>